<name>A0AA37RWD0_9GAMM</name>
<comment type="caution">
    <text evidence="2">The sequence shown here is derived from an EMBL/GenBank/DDBJ whole genome shotgun (WGS) entry which is preliminary data.</text>
</comment>
<organism evidence="2 3">
    <name type="scientific">Paraferrimonas sedimenticola</name>
    <dbReference type="NCBI Taxonomy" id="375674"/>
    <lineage>
        <taxon>Bacteria</taxon>
        <taxon>Pseudomonadati</taxon>
        <taxon>Pseudomonadota</taxon>
        <taxon>Gammaproteobacteria</taxon>
        <taxon>Alteromonadales</taxon>
        <taxon>Ferrimonadaceae</taxon>
        <taxon>Paraferrimonas</taxon>
    </lineage>
</organism>
<feature type="chain" id="PRO_5041370585" evidence="1">
    <location>
        <begin position="26"/>
        <end position="499"/>
    </location>
</feature>
<dbReference type="Gene3D" id="2.40.160.130">
    <property type="entry name" value="Capsule assembly protein Wzi"/>
    <property type="match status" value="1"/>
</dbReference>
<evidence type="ECO:0000313" key="3">
    <source>
        <dbReference type="Proteomes" id="UP001161422"/>
    </source>
</evidence>
<dbReference type="InterPro" id="IPR038636">
    <property type="entry name" value="Wzi_sf"/>
</dbReference>
<dbReference type="EMBL" id="BSNC01000005">
    <property type="protein sequence ID" value="GLP96890.1"/>
    <property type="molecule type" value="Genomic_DNA"/>
</dbReference>
<keyword evidence="3" id="KW-1185">Reference proteome</keyword>
<evidence type="ECO:0000256" key="1">
    <source>
        <dbReference type="SAM" id="SignalP"/>
    </source>
</evidence>
<reference evidence="2" key="1">
    <citation type="journal article" date="2014" name="Int. J. Syst. Evol. Microbiol.">
        <title>Complete genome sequence of Corynebacterium casei LMG S-19264T (=DSM 44701T), isolated from a smear-ripened cheese.</title>
        <authorList>
            <consortium name="US DOE Joint Genome Institute (JGI-PGF)"/>
            <person name="Walter F."/>
            <person name="Albersmeier A."/>
            <person name="Kalinowski J."/>
            <person name="Ruckert C."/>
        </authorList>
    </citation>
    <scope>NUCLEOTIDE SEQUENCE</scope>
    <source>
        <strain evidence="2">NBRC 101628</strain>
    </source>
</reference>
<dbReference type="InterPro" id="IPR026950">
    <property type="entry name" value="Caps_assemb_Wzi"/>
</dbReference>
<gene>
    <name evidence="2" type="ORF">GCM10007895_21960</name>
</gene>
<proteinExistence type="predicted"/>
<dbReference type="Pfam" id="PF14052">
    <property type="entry name" value="Caps_assemb_Wzi"/>
    <property type="match status" value="1"/>
</dbReference>
<evidence type="ECO:0000313" key="2">
    <source>
        <dbReference type="EMBL" id="GLP96890.1"/>
    </source>
</evidence>
<feature type="signal peptide" evidence="1">
    <location>
        <begin position="1"/>
        <end position="25"/>
    </location>
</feature>
<reference evidence="2" key="2">
    <citation type="submission" date="2023-01" db="EMBL/GenBank/DDBJ databases">
        <title>Draft genome sequence of Paraferrimonas sedimenticola strain NBRC 101628.</title>
        <authorList>
            <person name="Sun Q."/>
            <person name="Mori K."/>
        </authorList>
    </citation>
    <scope>NUCLEOTIDE SEQUENCE</scope>
    <source>
        <strain evidence="2">NBRC 101628</strain>
    </source>
</reference>
<dbReference type="Proteomes" id="UP001161422">
    <property type="component" value="Unassembled WGS sequence"/>
</dbReference>
<sequence>MNLSNKLRVSAIAIACSLAGANAIAAPWVDTSDQFLRADIQRLADAGVITVPINTFPLMWSGIGQDLEQADHRALSPEVLDAFSRVNFYYNLNRKPDGVGQIKAQATSNDKRFTDFGQAHRTPANLQVSYSGMVDRVAYKIAASAHYNPKDGEHYRLDDSYVAIALGNWIITGGAQERWWGPGFDHALHVSNNARPMPAISISRNNPQAFETPWLSWIGPWNVTASISQMEKERAIPNPYLVQARVNFRPIRQLEFGLSLSNQLCGEGQNCEWRNLWDMITGGTECADGSTDCDPSKNTHIGNKLAGVDLRYNDTWFSQPIGIYYEQTCEDSAGPYPWDIADCSRLFGADTWIHKQQAQFKLYAEYSDTMVACGPDPNAFNCMYEHSDYKSGYRYHGRVIGSTYESDARSAMFGVQTQWQQYGLDTKLRWIQLNKDGKHARPDYTAIRDKEVVVMLSNSLRTPTPFGLLNIGADIYNSRKVEQGDKLNATVYASLDYRF</sequence>
<accession>A0AA37RWD0</accession>
<dbReference type="AlphaFoldDB" id="A0AA37RWD0"/>
<protein>
    <submittedName>
        <fullName evidence="2">Outer membrane protein in capsule/EPS biosynthesis locus</fullName>
    </submittedName>
</protein>
<dbReference type="RefSeq" id="WP_095504202.1">
    <property type="nucleotide sequence ID" value="NZ_BSNC01000005.1"/>
</dbReference>
<keyword evidence="1" id="KW-0732">Signal</keyword>